<dbReference type="GO" id="GO:0072594">
    <property type="term" value="P:establishment of protein localization to organelle"/>
    <property type="evidence" value="ECO:0007669"/>
    <property type="project" value="TreeGrafter"/>
</dbReference>
<dbReference type="InterPro" id="IPR002000">
    <property type="entry name" value="Lysosome-assoc_membr_glycop"/>
</dbReference>
<comment type="similarity">
    <text evidence="7">Belongs to the LAMP family.</text>
</comment>
<feature type="chain" id="PRO_5041986565" evidence="9">
    <location>
        <begin position="19"/>
        <end position="248"/>
    </location>
</feature>
<dbReference type="GO" id="GO:0005886">
    <property type="term" value="C:plasma membrane"/>
    <property type="evidence" value="ECO:0007669"/>
    <property type="project" value="TreeGrafter"/>
</dbReference>
<keyword evidence="5 7" id="KW-0472">Membrane</keyword>
<evidence type="ECO:0000256" key="3">
    <source>
        <dbReference type="ARBA" id="ARBA00022729"/>
    </source>
</evidence>
<evidence type="ECO:0000256" key="9">
    <source>
        <dbReference type="SAM" id="SignalP"/>
    </source>
</evidence>
<dbReference type="EMBL" id="JAKKPZ010000070">
    <property type="protein sequence ID" value="KAI1704277.1"/>
    <property type="molecule type" value="Genomic_DNA"/>
</dbReference>
<reference evidence="11" key="1">
    <citation type="submission" date="2022-01" db="EMBL/GenBank/DDBJ databases">
        <title>Genome Sequence Resource for Two Populations of Ditylenchus destructor, the Migratory Endoparasitic Phytonematode.</title>
        <authorList>
            <person name="Zhang H."/>
            <person name="Lin R."/>
            <person name="Xie B."/>
        </authorList>
    </citation>
    <scope>NUCLEOTIDE SEQUENCE</scope>
    <source>
        <strain evidence="11">BazhouSP</strain>
    </source>
</reference>
<dbReference type="AlphaFoldDB" id="A0AAD4R1S5"/>
<name>A0AAD4R1S5_9BILA</name>
<keyword evidence="12" id="KW-1185">Reference proteome</keyword>
<keyword evidence="2 7" id="KW-0812">Transmembrane</keyword>
<dbReference type="PANTHER" id="PTHR11506:SF35">
    <property type="entry name" value="LYSOSOME-ASSOCIATED MEMBRANE GLYCOPROTEIN 5"/>
    <property type="match status" value="1"/>
</dbReference>
<evidence type="ECO:0000313" key="11">
    <source>
        <dbReference type="EMBL" id="KAI1704277.1"/>
    </source>
</evidence>
<keyword evidence="7" id="KW-1015">Disulfide bond</keyword>
<dbReference type="GO" id="GO:0005765">
    <property type="term" value="C:lysosomal membrane"/>
    <property type="evidence" value="ECO:0007669"/>
    <property type="project" value="TreeGrafter"/>
</dbReference>
<comment type="subcellular location">
    <subcellularLocation>
        <location evidence="1">Cell membrane</location>
        <topology evidence="1">Single-pass type I membrane protein</topology>
    </subcellularLocation>
    <subcellularLocation>
        <location evidence="7">Membrane</location>
        <topology evidence="7">Single-pass type I membrane protein</topology>
    </subcellularLocation>
</comment>
<feature type="signal peptide" evidence="9">
    <location>
        <begin position="1"/>
        <end position="18"/>
    </location>
</feature>
<evidence type="ECO:0000256" key="2">
    <source>
        <dbReference type="ARBA" id="ARBA00022692"/>
    </source>
</evidence>
<keyword evidence="4 8" id="KW-1133">Transmembrane helix</keyword>
<dbReference type="Gene3D" id="2.40.160.110">
    <property type="match status" value="1"/>
</dbReference>
<dbReference type="PROSITE" id="PS51407">
    <property type="entry name" value="LAMP_3"/>
    <property type="match status" value="1"/>
</dbReference>
<dbReference type="Pfam" id="PF21222">
    <property type="entry name" value="Lamp2_2nd"/>
    <property type="match status" value="1"/>
</dbReference>
<protein>
    <submittedName>
        <fullName evidence="11">Lysosome-associated membrane glycoprotein (Lamp) domain-containing protein</fullName>
    </submittedName>
</protein>
<feature type="transmembrane region" description="Helical" evidence="8">
    <location>
        <begin position="213"/>
        <end position="235"/>
    </location>
</feature>
<evidence type="ECO:0000256" key="4">
    <source>
        <dbReference type="ARBA" id="ARBA00022989"/>
    </source>
</evidence>
<evidence type="ECO:0000256" key="6">
    <source>
        <dbReference type="ARBA" id="ARBA00023180"/>
    </source>
</evidence>
<evidence type="ECO:0000259" key="10">
    <source>
        <dbReference type="Pfam" id="PF21222"/>
    </source>
</evidence>
<comment type="caution">
    <text evidence="11">The sequence shown here is derived from an EMBL/GenBank/DDBJ whole genome shotgun (WGS) entry which is preliminary data.</text>
</comment>
<dbReference type="InterPro" id="IPR048524">
    <property type="entry name" value="Lamp2-like_TM"/>
</dbReference>
<feature type="domain" description="Lysosome-associated membrane glycoprotein 2-like transmembrane" evidence="10">
    <location>
        <begin position="214"/>
        <end position="245"/>
    </location>
</feature>
<proteinExistence type="inferred from homology"/>
<dbReference type="GO" id="GO:0031902">
    <property type="term" value="C:late endosome membrane"/>
    <property type="evidence" value="ECO:0007669"/>
    <property type="project" value="TreeGrafter"/>
</dbReference>
<evidence type="ECO:0000256" key="7">
    <source>
        <dbReference type="PROSITE-ProRule" id="PRU00740"/>
    </source>
</evidence>
<organism evidence="11 12">
    <name type="scientific">Ditylenchus destructor</name>
    <dbReference type="NCBI Taxonomy" id="166010"/>
    <lineage>
        <taxon>Eukaryota</taxon>
        <taxon>Metazoa</taxon>
        <taxon>Ecdysozoa</taxon>
        <taxon>Nematoda</taxon>
        <taxon>Chromadorea</taxon>
        <taxon>Rhabditida</taxon>
        <taxon>Tylenchina</taxon>
        <taxon>Tylenchomorpha</taxon>
        <taxon>Sphaerularioidea</taxon>
        <taxon>Anguinidae</taxon>
        <taxon>Anguininae</taxon>
        <taxon>Ditylenchus</taxon>
    </lineage>
</organism>
<sequence>MSSRFLLLIASLLSVSLAIHVSVKNGDKGTYCILLDSDVTGTVDYYNTYQNKTVSYDFAVNGTVTSKGNCFAAGHNETVESIAIDFLPNDITPIPPPQQRWQLHLEFANPKGQERSFVISDYKLRAVFYKSHFNTTVTQTTVYYTKPEGAALEWFAADTHGFTCSKASLALTNDSSVQFANLKVVAFAMFTEDKWPQSQLFEQCKLDVRTSDLVPIIVGACLAGLVIVVLIAYLIGRARAKRQGYASV</sequence>
<evidence type="ECO:0000256" key="1">
    <source>
        <dbReference type="ARBA" id="ARBA00004251"/>
    </source>
</evidence>
<gene>
    <name evidence="11" type="ORF">DdX_14399</name>
</gene>
<keyword evidence="3 9" id="KW-0732">Signal</keyword>
<keyword evidence="6" id="KW-0325">Glycoprotein</keyword>
<comment type="caution">
    <text evidence="7">Lacks conserved residue(s) required for the propagation of feature annotation.</text>
</comment>
<accession>A0AAD4R1S5</accession>
<evidence type="ECO:0000256" key="5">
    <source>
        <dbReference type="ARBA" id="ARBA00023136"/>
    </source>
</evidence>
<dbReference type="Proteomes" id="UP001201812">
    <property type="component" value="Unassembled WGS sequence"/>
</dbReference>
<feature type="disulfide bond" evidence="7">
    <location>
        <begin position="32"/>
        <end position="70"/>
    </location>
</feature>
<evidence type="ECO:0000313" key="12">
    <source>
        <dbReference type="Proteomes" id="UP001201812"/>
    </source>
</evidence>
<dbReference type="PANTHER" id="PTHR11506">
    <property type="entry name" value="LYSOSOME-ASSOCIATED MEMBRANE GLYCOPROTEIN"/>
    <property type="match status" value="1"/>
</dbReference>
<evidence type="ECO:0000256" key="8">
    <source>
        <dbReference type="SAM" id="Phobius"/>
    </source>
</evidence>